<dbReference type="Gene3D" id="2.40.50.100">
    <property type="match status" value="1"/>
</dbReference>
<dbReference type="InterPro" id="IPR003593">
    <property type="entry name" value="AAA+_ATPase"/>
</dbReference>
<keyword evidence="1 7" id="KW-0813">Transport</keyword>
<evidence type="ECO:0000259" key="8">
    <source>
        <dbReference type="PROSITE" id="PS50893"/>
    </source>
</evidence>
<dbReference type="OrthoDB" id="9802264at2"/>
<gene>
    <name evidence="7" type="primary">potA</name>
    <name evidence="9" type="ORF">A8950_2028</name>
</gene>
<dbReference type="InterPro" id="IPR050093">
    <property type="entry name" value="ABC_SmlMolc_Importer"/>
</dbReference>
<keyword evidence="2 7" id="KW-1003">Cell membrane</keyword>
<evidence type="ECO:0000313" key="10">
    <source>
        <dbReference type="Proteomes" id="UP000295783"/>
    </source>
</evidence>
<keyword evidence="4 7" id="KW-0067">ATP-binding</keyword>
<sequence length="379" mass="41221">MAAAAAETGSFDVEFRSVARYFGEVRAVDDVSFALKRGSFHSFLGPSGCGKTTSLRLIAGFEQPSAGSIEIAGQSVVGVPAYRRPVNMVFQHYALFPHMDVAANVGYGLRQRVPGRPRLAQGEIDRRVAEALELVRLPQLARRRIWELSGGQQQRVALARALVNRPTVLLLDEPLAALDRKLRREMQIELQNLQREVGITFVLVTHDQEEALSMSDTIGIMKDGKVVQLGSPEELYDAPVNRYVADFVGESNFFAGQVAGSDNTGGTLVTASGLTLKAPFSRLGARLKTGDRAVIALRPEAIGLWRPTSPPAGLDVARPARLTNRIYLGDHSEFQVEAEGLGPVLVRLPKSATHAQGLEPGDQVLLGWQHERALMLAES</sequence>
<comment type="catalytic activity">
    <reaction evidence="7">
        <text>ATP + H2O + polyamine-[polyamine-binding protein]Side 1 = ADP + phosphate + polyamineSide 2 + [polyamine-binding protein]Side 1.</text>
        <dbReference type="EC" id="7.6.2.11"/>
    </reaction>
</comment>
<dbReference type="AlphaFoldDB" id="A0A4R6WQY1"/>
<evidence type="ECO:0000256" key="2">
    <source>
        <dbReference type="ARBA" id="ARBA00022475"/>
    </source>
</evidence>
<dbReference type="Pfam" id="PF00005">
    <property type="entry name" value="ABC_tran"/>
    <property type="match status" value="1"/>
</dbReference>
<dbReference type="RefSeq" id="WP_133613504.1">
    <property type="nucleotide sequence ID" value="NZ_SNYW01000008.1"/>
</dbReference>
<dbReference type="Gene3D" id="3.40.50.300">
    <property type="entry name" value="P-loop containing nucleotide triphosphate hydrolases"/>
    <property type="match status" value="1"/>
</dbReference>
<evidence type="ECO:0000256" key="1">
    <source>
        <dbReference type="ARBA" id="ARBA00022448"/>
    </source>
</evidence>
<dbReference type="InterPro" id="IPR008995">
    <property type="entry name" value="Mo/tungstate-bd_C_term_dom"/>
</dbReference>
<dbReference type="PROSITE" id="PS00211">
    <property type="entry name" value="ABC_TRANSPORTER_1"/>
    <property type="match status" value="1"/>
</dbReference>
<dbReference type="NCBIfam" id="TIGR01187">
    <property type="entry name" value="potA"/>
    <property type="match status" value="1"/>
</dbReference>
<dbReference type="PANTHER" id="PTHR42781">
    <property type="entry name" value="SPERMIDINE/PUTRESCINE IMPORT ATP-BINDING PROTEIN POTA"/>
    <property type="match status" value="1"/>
</dbReference>
<dbReference type="PROSITE" id="PS50893">
    <property type="entry name" value="ABC_TRANSPORTER_2"/>
    <property type="match status" value="1"/>
</dbReference>
<dbReference type="SUPFAM" id="SSF52540">
    <property type="entry name" value="P-loop containing nucleoside triphosphate hydrolases"/>
    <property type="match status" value="1"/>
</dbReference>
<accession>A0A4R6WQY1</accession>
<name>A0A4R6WQY1_9PROT</name>
<keyword evidence="10" id="KW-1185">Reference proteome</keyword>
<evidence type="ECO:0000256" key="4">
    <source>
        <dbReference type="ARBA" id="ARBA00022840"/>
    </source>
</evidence>
<dbReference type="GO" id="GO:0015847">
    <property type="term" value="P:putrescine transport"/>
    <property type="evidence" value="ECO:0007669"/>
    <property type="project" value="UniProtKB-ARBA"/>
</dbReference>
<dbReference type="Pfam" id="PF08402">
    <property type="entry name" value="TOBE_2"/>
    <property type="match status" value="1"/>
</dbReference>
<evidence type="ECO:0000256" key="6">
    <source>
        <dbReference type="ARBA" id="ARBA00023136"/>
    </source>
</evidence>
<dbReference type="InterPro" id="IPR005893">
    <property type="entry name" value="PotA-like"/>
</dbReference>
<comment type="subunit">
    <text evidence="7">The complex is composed of two ATP-binding proteins (PotA), two transmembrane proteins (PotB and PotC) and a solute-binding protein (PotD).</text>
</comment>
<comment type="function">
    <text evidence="7">Part of the ABC transporter complex PotABCD involved in spermidine/putrescine import. Responsible for energy coupling to the transport system.</text>
</comment>
<dbReference type="GO" id="GO:0005524">
    <property type="term" value="F:ATP binding"/>
    <property type="evidence" value="ECO:0007669"/>
    <property type="project" value="UniProtKB-KW"/>
</dbReference>
<dbReference type="SUPFAM" id="SSF50331">
    <property type="entry name" value="MOP-like"/>
    <property type="match status" value="1"/>
</dbReference>
<dbReference type="GO" id="GO:0016887">
    <property type="term" value="F:ATP hydrolysis activity"/>
    <property type="evidence" value="ECO:0007669"/>
    <property type="project" value="InterPro"/>
</dbReference>
<dbReference type="SMART" id="SM00382">
    <property type="entry name" value="AAA"/>
    <property type="match status" value="1"/>
</dbReference>
<comment type="similarity">
    <text evidence="7">Belongs to the ABC transporter superfamily. Spermidine/putrescine importer (TC 3.A.1.11.1) family.</text>
</comment>
<keyword evidence="6 7" id="KW-0472">Membrane</keyword>
<dbReference type="InterPro" id="IPR017871">
    <property type="entry name" value="ABC_transporter-like_CS"/>
</dbReference>
<dbReference type="GO" id="GO:0015417">
    <property type="term" value="F:ABC-type polyamine transporter activity"/>
    <property type="evidence" value="ECO:0007669"/>
    <property type="project" value="UniProtKB-EC"/>
</dbReference>
<dbReference type="EMBL" id="SNYW01000008">
    <property type="protein sequence ID" value="TDQ82206.1"/>
    <property type="molecule type" value="Genomic_DNA"/>
</dbReference>
<protein>
    <recommendedName>
        <fullName evidence="7">Spermidine/putrescine import ATP-binding protein PotA</fullName>
        <ecNumber evidence="7">7.6.2.11</ecNumber>
    </recommendedName>
</protein>
<dbReference type="InterPro" id="IPR003439">
    <property type="entry name" value="ABC_transporter-like_ATP-bd"/>
</dbReference>
<dbReference type="GO" id="GO:0043190">
    <property type="term" value="C:ATP-binding cassette (ABC) transporter complex"/>
    <property type="evidence" value="ECO:0007669"/>
    <property type="project" value="InterPro"/>
</dbReference>
<comment type="caution">
    <text evidence="9">The sequence shown here is derived from an EMBL/GenBank/DDBJ whole genome shotgun (WGS) entry which is preliminary data.</text>
</comment>
<dbReference type="Proteomes" id="UP000295783">
    <property type="component" value="Unassembled WGS sequence"/>
</dbReference>
<proteinExistence type="inferred from homology"/>
<organism evidence="9 10">
    <name type="scientific">Dongia mobilis</name>
    <dbReference type="NCBI Taxonomy" id="578943"/>
    <lineage>
        <taxon>Bacteria</taxon>
        <taxon>Pseudomonadati</taxon>
        <taxon>Pseudomonadota</taxon>
        <taxon>Alphaproteobacteria</taxon>
        <taxon>Rhodospirillales</taxon>
        <taxon>Dongiaceae</taxon>
        <taxon>Dongia</taxon>
    </lineage>
</organism>
<evidence type="ECO:0000256" key="3">
    <source>
        <dbReference type="ARBA" id="ARBA00022741"/>
    </source>
</evidence>
<evidence type="ECO:0000256" key="7">
    <source>
        <dbReference type="RuleBase" id="RU364083"/>
    </source>
</evidence>
<keyword evidence="5 7" id="KW-1278">Translocase</keyword>
<dbReference type="InterPro" id="IPR013611">
    <property type="entry name" value="Transp-assoc_OB_typ2"/>
</dbReference>
<dbReference type="PANTHER" id="PTHR42781:SF4">
    <property type="entry name" value="SPERMIDINE_PUTRESCINE IMPORT ATP-BINDING PROTEIN POTA"/>
    <property type="match status" value="1"/>
</dbReference>
<feature type="domain" description="ABC transporter" evidence="8">
    <location>
        <begin position="13"/>
        <end position="248"/>
    </location>
</feature>
<dbReference type="InterPro" id="IPR027417">
    <property type="entry name" value="P-loop_NTPase"/>
</dbReference>
<reference evidence="9 10" key="1">
    <citation type="submission" date="2019-03" db="EMBL/GenBank/DDBJ databases">
        <title>Genomic Encyclopedia of Type Strains, Phase III (KMG-III): the genomes of soil and plant-associated and newly described type strains.</title>
        <authorList>
            <person name="Whitman W."/>
        </authorList>
    </citation>
    <scope>NUCLEOTIDE SEQUENCE [LARGE SCALE GENOMIC DNA]</scope>
    <source>
        <strain evidence="9 10">CGMCC 1.7660</strain>
    </source>
</reference>
<dbReference type="FunFam" id="3.40.50.300:FF:000133">
    <property type="entry name" value="Spermidine/putrescine import ATP-binding protein PotA"/>
    <property type="match status" value="1"/>
</dbReference>
<evidence type="ECO:0000256" key="5">
    <source>
        <dbReference type="ARBA" id="ARBA00022967"/>
    </source>
</evidence>
<dbReference type="EC" id="7.6.2.11" evidence="7"/>
<keyword evidence="3 7" id="KW-0547">Nucleotide-binding</keyword>
<evidence type="ECO:0000313" key="9">
    <source>
        <dbReference type="EMBL" id="TDQ82206.1"/>
    </source>
</evidence>